<evidence type="ECO:0000313" key="3">
    <source>
        <dbReference type="Proteomes" id="UP000238338"/>
    </source>
</evidence>
<gene>
    <name evidence="2" type="ORF">LX70_03405</name>
</gene>
<evidence type="ECO:0008006" key="4">
    <source>
        <dbReference type="Google" id="ProtNLM"/>
    </source>
</evidence>
<evidence type="ECO:0000313" key="2">
    <source>
        <dbReference type="EMBL" id="PQV55444.1"/>
    </source>
</evidence>
<organism evidence="2 3">
    <name type="scientific">Albidovulum denitrificans</name>
    <dbReference type="NCBI Taxonomy" id="404881"/>
    <lineage>
        <taxon>Bacteria</taxon>
        <taxon>Pseudomonadati</taxon>
        <taxon>Pseudomonadota</taxon>
        <taxon>Alphaproteobacteria</taxon>
        <taxon>Rhodobacterales</taxon>
        <taxon>Paracoccaceae</taxon>
        <taxon>Albidovulum</taxon>
    </lineage>
</organism>
<accession>A0A2S8S3U2</accession>
<dbReference type="AlphaFoldDB" id="A0A2S8S3U2"/>
<reference evidence="2 3" key="1">
    <citation type="submission" date="2018-02" db="EMBL/GenBank/DDBJ databases">
        <title>Genomic Encyclopedia of Archaeal and Bacterial Type Strains, Phase II (KMG-II): from individual species to whole genera.</title>
        <authorList>
            <person name="Goeker M."/>
        </authorList>
    </citation>
    <scope>NUCLEOTIDE SEQUENCE [LARGE SCALE GENOMIC DNA]</scope>
    <source>
        <strain evidence="2 3">DSM 18921</strain>
    </source>
</reference>
<comment type="caution">
    <text evidence="2">The sequence shown here is derived from an EMBL/GenBank/DDBJ whole genome shotgun (WGS) entry which is preliminary data.</text>
</comment>
<dbReference type="OrthoDB" id="7726613at2"/>
<feature type="region of interest" description="Disordered" evidence="1">
    <location>
        <begin position="68"/>
        <end position="96"/>
    </location>
</feature>
<proteinExistence type="predicted"/>
<evidence type="ECO:0000256" key="1">
    <source>
        <dbReference type="SAM" id="MobiDB-lite"/>
    </source>
</evidence>
<sequence>MGVHKQSVSFTDAAFNFARELVESGEYPNISAAVSGEMTRARAVRERERLLFEAEVQRRLALPPDAWEPVRTGESITSSARAHLARRAKAAGGTAA</sequence>
<dbReference type="RefSeq" id="WP_105516014.1">
    <property type="nucleotide sequence ID" value="NZ_PVEP01000009.1"/>
</dbReference>
<dbReference type="Proteomes" id="UP000238338">
    <property type="component" value="Unassembled WGS sequence"/>
</dbReference>
<keyword evidence="3" id="KW-1185">Reference proteome</keyword>
<name>A0A2S8S3U2_9RHOB</name>
<protein>
    <recommendedName>
        <fullName evidence="4">Antitoxin ParD1/3/4</fullName>
    </recommendedName>
</protein>
<dbReference type="EMBL" id="PVEP01000009">
    <property type="protein sequence ID" value="PQV55444.1"/>
    <property type="molecule type" value="Genomic_DNA"/>
</dbReference>